<name>A0AAJ1QKK7_9BACI</name>
<dbReference type="RefSeq" id="WP_289349288.1">
    <property type="nucleotide sequence ID" value="NZ_JAUCFI010000003.1"/>
</dbReference>
<evidence type="ECO:0000313" key="2">
    <source>
        <dbReference type="Proteomes" id="UP001238973"/>
    </source>
</evidence>
<evidence type="ECO:0000313" key="1">
    <source>
        <dbReference type="EMBL" id="MDM5283116.1"/>
    </source>
</evidence>
<accession>A0AAJ1QKK7</accession>
<dbReference type="EMBL" id="JAUCFI010000003">
    <property type="protein sequence ID" value="MDM5283116.1"/>
    <property type="molecule type" value="Genomic_DNA"/>
</dbReference>
<protein>
    <submittedName>
        <fullName evidence="1">Uncharacterized protein</fullName>
    </submittedName>
</protein>
<dbReference type="Proteomes" id="UP001238973">
    <property type="component" value="Unassembled WGS sequence"/>
</dbReference>
<sequence length="82" mass="9338">MKNVYTKGKHFTKEQIQPVVVEYIRNHGGEVSNKEIDRFIISEFGISFGNLSEVIAGVRSFDNRVVNVRRGFSKYVEGGDNE</sequence>
<reference evidence="1" key="1">
    <citation type="submission" date="2023-06" db="EMBL/GenBank/DDBJ databases">
        <title>Comparative genomics of Bacillaceae isolates and their secondary metabolite potential.</title>
        <authorList>
            <person name="Song L."/>
            <person name="Nielsen L.J."/>
            <person name="Mohite O."/>
            <person name="Xu X."/>
            <person name="Weber T."/>
            <person name="Kovacs A.T."/>
        </authorList>
    </citation>
    <scope>NUCLEOTIDE SEQUENCE</scope>
    <source>
        <strain evidence="1">G1S1</strain>
    </source>
</reference>
<dbReference type="AlphaFoldDB" id="A0AAJ1QKK7"/>
<gene>
    <name evidence="1" type="ORF">QUF85_07355</name>
</gene>
<organism evidence="1 2">
    <name type="scientific">Peribacillus frigoritolerans</name>
    <dbReference type="NCBI Taxonomy" id="450367"/>
    <lineage>
        <taxon>Bacteria</taxon>
        <taxon>Bacillati</taxon>
        <taxon>Bacillota</taxon>
        <taxon>Bacilli</taxon>
        <taxon>Bacillales</taxon>
        <taxon>Bacillaceae</taxon>
        <taxon>Peribacillus</taxon>
    </lineage>
</organism>
<comment type="caution">
    <text evidence="1">The sequence shown here is derived from an EMBL/GenBank/DDBJ whole genome shotgun (WGS) entry which is preliminary data.</text>
</comment>
<proteinExistence type="predicted"/>